<gene>
    <name evidence="2" type="ORF">PGQ11_008027</name>
</gene>
<feature type="transmembrane region" description="Helical" evidence="1">
    <location>
        <begin position="418"/>
        <end position="441"/>
    </location>
</feature>
<dbReference type="EMBL" id="JAPCWZ010000005">
    <property type="protein sequence ID" value="KAK8861792.1"/>
    <property type="molecule type" value="Genomic_DNA"/>
</dbReference>
<keyword evidence="1" id="KW-0472">Membrane</keyword>
<reference evidence="2 3" key="1">
    <citation type="journal article" date="2024" name="IMA Fungus">
        <title>Apiospora arundinis, a panoply of carbohydrate-active enzymes and secondary metabolites.</title>
        <authorList>
            <person name="Sorensen T."/>
            <person name="Petersen C."/>
            <person name="Muurmann A.T."/>
            <person name="Christiansen J.V."/>
            <person name="Brundto M.L."/>
            <person name="Overgaard C.K."/>
            <person name="Boysen A.T."/>
            <person name="Wollenberg R.D."/>
            <person name="Larsen T.O."/>
            <person name="Sorensen J.L."/>
            <person name="Nielsen K.L."/>
            <person name="Sondergaard T.E."/>
        </authorList>
    </citation>
    <scope>NUCLEOTIDE SEQUENCE [LARGE SCALE GENOMIC DNA]</scope>
    <source>
        <strain evidence="2 3">AAU 773</strain>
    </source>
</reference>
<accession>A0ABR2IEJ3</accession>
<organism evidence="2 3">
    <name type="scientific">Apiospora arundinis</name>
    <dbReference type="NCBI Taxonomy" id="335852"/>
    <lineage>
        <taxon>Eukaryota</taxon>
        <taxon>Fungi</taxon>
        <taxon>Dikarya</taxon>
        <taxon>Ascomycota</taxon>
        <taxon>Pezizomycotina</taxon>
        <taxon>Sordariomycetes</taxon>
        <taxon>Xylariomycetidae</taxon>
        <taxon>Amphisphaeriales</taxon>
        <taxon>Apiosporaceae</taxon>
        <taxon>Apiospora</taxon>
    </lineage>
</organism>
<name>A0ABR2IEJ3_9PEZI</name>
<proteinExistence type="predicted"/>
<keyword evidence="3" id="KW-1185">Reference proteome</keyword>
<sequence length="492" mass="54410">MHQSSFSYNVTRAYPFRWFTPTVIIGGIITATLVSFINFASSGYELVATSSNNPNGTVSDLSRYGGIRWPSYLVGNTRATCAPVTLPLNILLFTQNNAIAYTLKSIWRLRDDGTRVDLGSLVYHNNRLERCNVTEVVIDVSGRYKQTARTTGSSGASVLVHALASCAVDIDTSKTEAALGPTYVEMEGTYEAAFYPSVKTFLSQNKTNFPSLYWGESILRTYSASTAKNFILSVFKVDPGSAHARRYDASVVLRRRANGTDNNTYEETMRDDFFYVRCFMDGNFCRDHDIPSLAAPEKNSWKHPYPKIWHGVNSLGKGMWHTVLADLGRNESSVPNMLTQPELLANLTGGLASEVAWYNDMSLMPKGMEIYNLLHDHPLASEAFDPNDKPQARLGVTDAFFSANYICQVPQTKTAGTLFLSIIVADLVLLQAVWLIFRFVVDTLAQRKDPTLRHCAGCNHDQSTEFANLRKSGSTTALVASSKPHGPQPGSD</sequence>
<evidence type="ECO:0000313" key="3">
    <source>
        <dbReference type="Proteomes" id="UP001390339"/>
    </source>
</evidence>
<evidence type="ECO:0008006" key="4">
    <source>
        <dbReference type="Google" id="ProtNLM"/>
    </source>
</evidence>
<keyword evidence="1" id="KW-1133">Transmembrane helix</keyword>
<evidence type="ECO:0000256" key="1">
    <source>
        <dbReference type="SAM" id="Phobius"/>
    </source>
</evidence>
<comment type="caution">
    <text evidence="2">The sequence shown here is derived from an EMBL/GenBank/DDBJ whole genome shotgun (WGS) entry which is preliminary data.</text>
</comment>
<feature type="transmembrane region" description="Helical" evidence="1">
    <location>
        <begin position="21"/>
        <end position="40"/>
    </location>
</feature>
<evidence type="ECO:0000313" key="2">
    <source>
        <dbReference type="EMBL" id="KAK8861792.1"/>
    </source>
</evidence>
<keyword evidence="1" id="KW-0812">Transmembrane</keyword>
<dbReference type="Proteomes" id="UP001390339">
    <property type="component" value="Unassembled WGS sequence"/>
</dbReference>
<protein>
    <recommendedName>
        <fullName evidence="4">Transmembrane protein</fullName>
    </recommendedName>
</protein>